<sequence>MLLKRMAEVRVINYWLYISMLYYGVKRRIRLNEDSHYIIVQFPM</sequence>
<comment type="caution">
    <text evidence="1">The sequence shown here is derived from an EMBL/GenBank/DDBJ whole genome shotgun (WGS) entry which is preliminary data.</text>
</comment>
<name>W1J3L3_9GAMM</name>
<dbReference type="Proteomes" id="UP000019202">
    <property type="component" value="Unassembled WGS sequence"/>
</dbReference>
<protein>
    <submittedName>
        <fullName evidence="1">Uncharacterized protein</fullName>
    </submittedName>
</protein>
<gene>
    <name evidence="1" type="ORF">XSR1_40080</name>
</gene>
<evidence type="ECO:0000313" key="2">
    <source>
        <dbReference type="Proteomes" id="UP000019202"/>
    </source>
</evidence>
<accession>W1J3L3</accession>
<dbReference type="EMBL" id="CBXF010000099">
    <property type="protein sequence ID" value="CDL84040.1"/>
    <property type="molecule type" value="Genomic_DNA"/>
</dbReference>
<evidence type="ECO:0000313" key="1">
    <source>
        <dbReference type="EMBL" id="CDL84040.1"/>
    </source>
</evidence>
<organism evidence="1 2">
    <name type="scientific">Xenorhabdus szentirmaii DSM 16338</name>
    <dbReference type="NCBI Taxonomy" id="1427518"/>
    <lineage>
        <taxon>Bacteria</taxon>
        <taxon>Pseudomonadati</taxon>
        <taxon>Pseudomonadota</taxon>
        <taxon>Gammaproteobacteria</taxon>
        <taxon>Enterobacterales</taxon>
        <taxon>Morganellaceae</taxon>
        <taxon>Xenorhabdus</taxon>
    </lineage>
</organism>
<keyword evidence="2" id="KW-1185">Reference proteome</keyword>
<proteinExistence type="predicted"/>
<dbReference type="AlphaFoldDB" id="W1J3L3"/>
<dbReference type="STRING" id="1427518.XSR1_40080"/>
<reference evidence="1" key="1">
    <citation type="submission" date="2013-11" db="EMBL/GenBank/DDBJ databases">
        <title>Draft genome sequence and annotation of the entomopathogenic bacteria, Xenorhabdus cabanillasi strain JM26 and Xenorhabdus szentirmai strain DSM 16338.</title>
        <authorList>
            <person name="Gualtieri M."/>
            <person name="Ogier J.C."/>
            <person name="Pages S."/>
            <person name="Givaudan A."/>
            <person name="Gaudriault S."/>
        </authorList>
    </citation>
    <scope>NUCLEOTIDE SEQUENCE [LARGE SCALE GENOMIC DNA]</scope>
    <source>
        <strain evidence="1">DSM 16338</strain>
    </source>
</reference>